<dbReference type="AlphaFoldDB" id="A0A5M7BIC3"/>
<keyword evidence="2" id="KW-0812">Transmembrane</keyword>
<dbReference type="EMBL" id="VWPH01000012">
    <property type="protein sequence ID" value="KAA5829636.1"/>
    <property type="molecule type" value="Genomic_DNA"/>
</dbReference>
<reference evidence="3 4" key="1">
    <citation type="submission" date="2019-09" db="EMBL/GenBank/DDBJ databases">
        <title>Draft genome sequence of the thermophilic Saccharopolyspora hirsuta VKM Ac-666T.</title>
        <authorList>
            <person name="Lobastova T.G."/>
            <person name="Fokina V."/>
            <person name="Bragin E.Y."/>
            <person name="Shtratnikova V.Y."/>
            <person name="Starodumova I.P."/>
            <person name="Tarlachkov S.V."/>
            <person name="Donova M.V."/>
        </authorList>
    </citation>
    <scope>NUCLEOTIDE SEQUENCE [LARGE SCALE GENOMIC DNA]</scope>
    <source>
        <strain evidence="3 4">VKM Ac-666</strain>
    </source>
</reference>
<comment type="caution">
    <text evidence="3">The sequence shown here is derived from an EMBL/GenBank/DDBJ whole genome shotgun (WGS) entry which is preliminary data.</text>
</comment>
<protein>
    <submittedName>
        <fullName evidence="3">Uncharacterized protein</fullName>
    </submittedName>
</protein>
<organism evidence="3 4">
    <name type="scientific">Saccharopolyspora hirsuta</name>
    <dbReference type="NCBI Taxonomy" id="1837"/>
    <lineage>
        <taxon>Bacteria</taxon>
        <taxon>Bacillati</taxon>
        <taxon>Actinomycetota</taxon>
        <taxon>Actinomycetes</taxon>
        <taxon>Pseudonocardiales</taxon>
        <taxon>Pseudonocardiaceae</taxon>
        <taxon>Saccharopolyspora</taxon>
    </lineage>
</organism>
<feature type="region of interest" description="Disordered" evidence="1">
    <location>
        <begin position="61"/>
        <end position="94"/>
    </location>
</feature>
<keyword evidence="2" id="KW-1133">Transmembrane helix</keyword>
<accession>A0A5M7BIC3</accession>
<keyword evidence="2" id="KW-0472">Membrane</keyword>
<proteinExistence type="predicted"/>
<evidence type="ECO:0000256" key="2">
    <source>
        <dbReference type="SAM" id="Phobius"/>
    </source>
</evidence>
<gene>
    <name evidence="3" type="ORF">F1721_25335</name>
</gene>
<evidence type="ECO:0000313" key="3">
    <source>
        <dbReference type="EMBL" id="KAA5829636.1"/>
    </source>
</evidence>
<name>A0A5M7BIC3_SACHI</name>
<dbReference type="RefSeq" id="WP_150069274.1">
    <property type="nucleotide sequence ID" value="NZ_JBEPDJ010000025.1"/>
</dbReference>
<keyword evidence="4" id="KW-1185">Reference proteome</keyword>
<feature type="transmembrane region" description="Helical" evidence="2">
    <location>
        <begin position="12"/>
        <end position="33"/>
    </location>
</feature>
<dbReference type="OrthoDB" id="3701093at2"/>
<sequence>MTPVFALVQAPTSSLVALIAIAVLVAIVALLPLRSGNGQHAHAGPGAVMVWQLVDAIAAEARKPESPPHQPPEPIAWPPEEEEEYTGRHRLLSV</sequence>
<dbReference type="Proteomes" id="UP000323946">
    <property type="component" value="Unassembled WGS sequence"/>
</dbReference>
<evidence type="ECO:0000313" key="4">
    <source>
        <dbReference type="Proteomes" id="UP000323946"/>
    </source>
</evidence>
<evidence type="ECO:0000256" key="1">
    <source>
        <dbReference type="SAM" id="MobiDB-lite"/>
    </source>
</evidence>
<feature type="compositionally biased region" description="Pro residues" evidence="1">
    <location>
        <begin position="67"/>
        <end position="77"/>
    </location>
</feature>